<organism evidence="2 3">
    <name type="scientific">Passalora fulva</name>
    <name type="common">Tomato leaf mold</name>
    <name type="synonym">Cladosporium fulvum</name>
    <dbReference type="NCBI Taxonomy" id="5499"/>
    <lineage>
        <taxon>Eukaryota</taxon>
        <taxon>Fungi</taxon>
        <taxon>Dikarya</taxon>
        <taxon>Ascomycota</taxon>
        <taxon>Pezizomycotina</taxon>
        <taxon>Dothideomycetes</taxon>
        <taxon>Dothideomycetidae</taxon>
        <taxon>Mycosphaerellales</taxon>
        <taxon>Mycosphaerellaceae</taxon>
        <taxon>Fulvia</taxon>
    </lineage>
</organism>
<feature type="region of interest" description="Disordered" evidence="1">
    <location>
        <begin position="84"/>
        <end position="231"/>
    </location>
</feature>
<evidence type="ECO:0000256" key="1">
    <source>
        <dbReference type="SAM" id="MobiDB-lite"/>
    </source>
</evidence>
<evidence type="ECO:0000313" key="3">
    <source>
        <dbReference type="Proteomes" id="UP000756132"/>
    </source>
</evidence>
<feature type="region of interest" description="Disordered" evidence="1">
    <location>
        <begin position="576"/>
        <end position="621"/>
    </location>
</feature>
<name>A0A9Q8US60_PASFU</name>
<proteinExistence type="predicted"/>
<dbReference type="EMBL" id="CP090169">
    <property type="protein sequence ID" value="UJO20427.1"/>
    <property type="molecule type" value="Genomic_DNA"/>
</dbReference>
<gene>
    <name evidence="2" type="ORF">CLAFUR5_10515</name>
</gene>
<evidence type="ECO:0000313" key="2">
    <source>
        <dbReference type="EMBL" id="UJO20427.1"/>
    </source>
</evidence>
<dbReference type="Proteomes" id="UP000756132">
    <property type="component" value="Chromosome 7"/>
</dbReference>
<accession>A0A9Q8US60</accession>
<protein>
    <submittedName>
        <fullName evidence="2">Uncharacterized protein</fullName>
    </submittedName>
</protein>
<feature type="compositionally biased region" description="Polar residues" evidence="1">
    <location>
        <begin position="208"/>
        <end position="220"/>
    </location>
</feature>
<dbReference type="RefSeq" id="XP_047764793.1">
    <property type="nucleotide sequence ID" value="XM_047909663.1"/>
</dbReference>
<reference evidence="2" key="2">
    <citation type="journal article" date="2022" name="Microb. Genom.">
        <title>A chromosome-scale genome assembly of the tomato pathogen Cladosporium fulvum reveals a compartmentalized genome architecture and the presence of a dispensable chromosome.</title>
        <authorList>
            <person name="Zaccaron A.Z."/>
            <person name="Chen L.H."/>
            <person name="Samaras A."/>
            <person name="Stergiopoulos I."/>
        </authorList>
    </citation>
    <scope>NUCLEOTIDE SEQUENCE</scope>
    <source>
        <strain evidence="2">Race5_Kim</strain>
    </source>
</reference>
<dbReference type="GeneID" id="71990393"/>
<reference evidence="2" key="1">
    <citation type="submission" date="2021-12" db="EMBL/GenBank/DDBJ databases">
        <authorList>
            <person name="Zaccaron A."/>
            <person name="Stergiopoulos I."/>
        </authorList>
    </citation>
    <scope>NUCLEOTIDE SEQUENCE</scope>
    <source>
        <strain evidence="2">Race5_Kim</strain>
    </source>
</reference>
<feature type="compositionally biased region" description="Low complexity" evidence="1">
    <location>
        <begin position="141"/>
        <end position="155"/>
    </location>
</feature>
<feature type="region of interest" description="Disordered" evidence="1">
    <location>
        <begin position="247"/>
        <end position="272"/>
    </location>
</feature>
<dbReference type="KEGG" id="ffu:CLAFUR5_10515"/>
<dbReference type="OrthoDB" id="5383338at2759"/>
<sequence length="675" mass="72614">MAPTQLHLFPAPSTSMPRKTSLKRLKTDHTPNAKGELNVKGVAFQVVRSPKSAQVDPAADTIKHSLFCDPAVATATIARPVISSTAQIDTPKGGPIRRQSRTRRRSSPITSAGGHESHINPTSSVEDDELCPLPMNTDFGSSSPPKRSLPPLRRPNIPQNISTTPRVRQLHDATSPIDERDQLSPLPSKTRFKTSSPAPSTEFPATVRSASPATSLSQKRSAAHGYTSPMRSMFPIYDPARSLDRQSYYPSPVAQSPPPYLRDNVSKVSSPVERQGLRRYDSGVGLVDGYEHIPAAAHADLEALWKASREEYPVAGRKCSFSLYQPSGHGKTLAIGTSPEDLLYSMERDHHDSPAVSSTSSKRFAIQKHCPTAPSSSPVAQLVLPERMDKKSSSKEAKEITAIFPQAAAVSYIEAVLNSPQAHHIATFDPNAESPQAERLASDAVADAHRDYSCDLIKKSRKRDSLGSVTAAYDLVHSTLGTCPVTVTRSQSLASSTGPRAKISLHHPSATPAAIASGTLNLAFLDFAHDACVLDIPGLLALDSHHVLDTVIATLLAVAIIENDALVQESITFEAPPRTPLTKSTKPERRSSVGSSTSRKLFSRNGTRKDKKQKKAEPEPAVIEEQVELPGVARASLKVIEFGFKATAWVVITGVKVGFKVGTGVVGYGAKKLAK</sequence>
<dbReference type="AlphaFoldDB" id="A0A9Q8US60"/>
<feature type="compositionally biased region" description="Polar residues" evidence="1">
    <location>
        <begin position="157"/>
        <end position="166"/>
    </location>
</feature>
<keyword evidence="3" id="KW-1185">Reference proteome</keyword>